<feature type="transmembrane region" description="Helical" evidence="1">
    <location>
        <begin position="75"/>
        <end position="94"/>
    </location>
</feature>
<dbReference type="AlphaFoldDB" id="A0A0V0QGE4"/>
<evidence type="ECO:0000313" key="2">
    <source>
        <dbReference type="EMBL" id="KRX01345.1"/>
    </source>
</evidence>
<name>A0A0V0QGE4_PSEPJ</name>
<keyword evidence="1" id="KW-1133">Transmembrane helix</keyword>
<dbReference type="Proteomes" id="UP000054937">
    <property type="component" value="Unassembled WGS sequence"/>
</dbReference>
<comment type="caution">
    <text evidence="2">The sequence shown here is derived from an EMBL/GenBank/DDBJ whole genome shotgun (WGS) entry which is preliminary data.</text>
</comment>
<keyword evidence="1" id="KW-0812">Transmembrane</keyword>
<organism evidence="2 3">
    <name type="scientific">Pseudocohnilembus persalinus</name>
    <name type="common">Ciliate</name>
    <dbReference type="NCBI Taxonomy" id="266149"/>
    <lineage>
        <taxon>Eukaryota</taxon>
        <taxon>Sar</taxon>
        <taxon>Alveolata</taxon>
        <taxon>Ciliophora</taxon>
        <taxon>Intramacronucleata</taxon>
        <taxon>Oligohymenophorea</taxon>
        <taxon>Scuticociliatia</taxon>
        <taxon>Philasterida</taxon>
        <taxon>Pseudocohnilembidae</taxon>
        <taxon>Pseudocohnilembus</taxon>
    </lineage>
</organism>
<dbReference type="OrthoDB" id="312646at2759"/>
<gene>
    <name evidence="2" type="ORF">PPERSA_01248</name>
</gene>
<dbReference type="InParanoid" id="A0A0V0QGE4"/>
<keyword evidence="3" id="KW-1185">Reference proteome</keyword>
<evidence type="ECO:0000256" key="1">
    <source>
        <dbReference type="SAM" id="Phobius"/>
    </source>
</evidence>
<feature type="transmembrane region" description="Helical" evidence="1">
    <location>
        <begin position="232"/>
        <end position="249"/>
    </location>
</feature>
<keyword evidence="1" id="KW-0472">Membrane</keyword>
<reference evidence="2 3" key="1">
    <citation type="journal article" date="2015" name="Sci. Rep.">
        <title>Genome of the facultative scuticociliatosis pathogen Pseudocohnilembus persalinus provides insight into its virulence through horizontal gene transfer.</title>
        <authorList>
            <person name="Xiong J."/>
            <person name="Wang G."/>
            <person name="Cheng J."/>
            <person name="Tian M."/>
            <person name="Pan X."/>
            <person name="Warren A."/>
            <person name="Jiang C."/>
            <person name="Yuan D."/>
            <person name="Miao W."/>
        </authorList>
    </citation>
    <scope>NUCLEOTIDE SEQUENCE [LARGE SCALE GENOMIC DNA]</scope>
    <source>
        <strain evidence="2">36N120E</strain>
    </source>
</reference>
<sequence>MMVSSRQSPRFSLNKQKNVLSARSANSISVISDEDYFVQDSYNLNDSRSREYDIEKIQKKKNYFLTFRPSIFLEFAFYHLLFYLILGPLTILLLKIKPGICIKYATYDNYQILTVKHKVLTVEDIRQETLLLSWYHQTTPIIYNETSFQLRRHEIIESMFYITFMKKPKKKLIEKLKKNTEELQLFNSKQYQKPRPLGELIRDDLYIDCQGVIKKLVDHFHKIKDSVRNKQLAIGFLYPLIRIIIPYITRLYEGKQVFGGNGYEVSCMIMSTLIQYYAFLSLNMIVLMGIYDIYRKNYFMEQLAYILSPRRIGITDSLKLLPSINLFSQVNLKGWMLLRKVLFDYGYKFHIWTYRR</sequence>
<proteinExistence type="predicted"/>
<accession>A0A0V0QGE4</accession>
<dbReference type="EMBL" id="LDAU01000170">
    <property type="protein sequence ID" value="KRX01345.1"/>
    <property type="molecule type" value="Genomic_DNA"/>
</dbReference>
<evidence type="ECO:0000313" key="3">
    <source>
        <dbReference type="Proteomes" id="UP000054937"/>
    </source>
</evidence>
<feature type="transmembrane region" description="Helical" evidence="1">
    <location>
        <begin position="269"/>
        <end position="291"/>
    </location>
</feature>
<protein>
    <submittedName>
        <fullName evidence="2">Uncharacterized protein</fullName>
    </submittedName>
</protein>